<dbReference type="AlphaFoldDB" id="M2Y1E3"/>
<dbReference type="InterPro" id="IPR034686">
    <property type="entry name" value="Terpene_cyclase-like_2"/>
</dbReference>
<dbReference type="EC" id="4.2.3.-" evidence="4"/>
<dbReference type="PANTHER" id="PTHR35201">
    <property type="entry name" value="TERPENE SYNTHASE"/>
    <property type="match status" value="1"/>
</dbReference>
<keyword evidence="3 4" id="KW-0460">Magnesium</keyword>
<dbReference type="Pfam" id="PF19086">
    <property type="entry name" value="Terpene_syn_C_2"/>
    <property type="match status" value="1"/>
</dbReference>
<keyword evidence="6" id="KW-1185">Reference proteome</keyword>
<proteinExistence type="inferred from homology"/>
<keyword evidence="4" id="KW-0479">Metal-binding</keyword>
<dbReference type="GO" id="GO:0008299">
    <property type="term" value="P:isoprenoid biosynthetic process"/>
    <property type="evidence" value="ECO:0007669"/>
    <property type="project" value="UniProtKB-ARBA"/>
</dbReference>
<evidence type="ECO:0000256" key="3">
    <source>
        <dbReference type="ARBA" id="ARBA00022842"/>
    </source>
</evidence>
<comment type="similarity">
    <text evidence="2 4">Belongs to the terpene synthase family.</text>
</comment>
<evidence type="ECO:0000256" key="4">
    <source>
        <dbReference type="RuleBase" id="RU366034"/>
    </source>
</evidence>
<evidence type="ECO:0000256" key="1">
    <source>
        <dbReference type="ARBA" id="ARBA00001946"/>
    </source>
</evidence>
<evidence type="ECO:0000313" key="6">
    <source>
        <dbReference type="Proteomes" id="UP000016933"/>
    </source>
</evidence>
<keyword evidence="4" id="KW-0456">Lyase</keyword>
<comment type="cofactor">
    <cofactor evidence="1 4">
        <name>Mg(2+)</name>
        <dbReference type="ChEBI" id="CHEBI:18420"/>
    </cofactor>
</comment>
<dbReference type="GO" id="GO:0010333">
    <property type="term" value="F:terpene synthase activity"/>
    <property type="evidence" value="ECO:0007669"/>
    <property type="project" value="InterPro"/>
</dbReference>
<evidence type="ECO:0000313" key="5">
    <source>
        <dbReference type="EMBL" id="EME39124.1"/>
    </source>
</evidence>
<protein>
    <recommendedName>
        <fullName evidence="4">Terpene synthase</fullName>
        <ecNumber evidence="4">4.2.3.-</ecNumber>
    </recommendedName>
</protein>
<dbReference type="PANTHER" id="PTHR35201:SF4">
    <property type="entry name" value="BETA-PINACENE SYNTHASE-RELATED"/>
    <property type="match status" value="1"/>
</dbReference>
<evidence type="ECO:0000256" key="2">
    <source>
        <dbReference type="ARBA" id="ARBA00006333"/>
    </source>
</evidence>
<dbReference type="GO" id="GO:0046872">
    <property type="term" value="F:metal ion binding"/>
    <property type="evidence" value="ECO:0007669"/>
    <property type="project" value="UniProtKB-KW"/>
</dbReference>
<reference evidence="6" key="1">
    <citation type="journal article" date="2012" name="PLoS Genet.">
        <title>The genomes of the fungal plant pathogens Cladosporium fulvum and Dothistroma septosporum reveal adaptation to different hosts and lifestyles but also signatures of common ancestry.</title>
        <authorList>
            <person name="de Wit P.J.G.M."/>
            <person name="van der Burgt A."/>
            <person name="Oekmen B."/>
            <person name="Stergiopoulos I."/>
            <person name="Abd-Elsalam K.A."/>
            <person name="Aerts A.L."/>
            <person name="Bahkali A.H."/>
            <person name="Beenen H.G."/>
            <person name="Chettri P."/>
            <person name="Cox M.P."/>
            <person name="Datema E."/>
            <person name="de Vries R.P."/>
            <person name="Dhillon B."/>
            <person name="Ganley A.R."/>
            <person name="Griffiths S.A."/>
            <person name="Guo Y."/>
            <person name="Hamelin R.C."/>
            <person name="Henrissat B."/>
            <person name="Kabir M.S."/>
            <person name="Jashni M.K."/>
            <person name="Kema G."/>
            <person name="Klaubauf S."/>
            <person name="Lapidus A."/>
            <person name="Levasseur A."/>
            <person name="Lindquist E."/>
            <person name="Mehrabi R."/>
            <person name="Ohm R.A."/>
            <person name="Owen T.J."/>
            <person name="Salamov A."/>
            <person name="Schwelm A."/>
            <person name="Schijlen E."/>
            <person name="Sun H."/>
            <person name="van den Burg H.A."/>
            <person name="van Ham R.C.H.J."/>
            <person name="Zhang S."/>
            <person name="Goodwin S.B."/>
            <person name="Grigoriev I.V."/>
            <person name="Collemare J."/>
            <person name="Bradshaw R.E."/>
        </authorList>
    </citation>
    <scope>NUCLEOTIDE SEQUENCE [LARGE SCALE GENOMIC DNA]</scope>
    <source>
        <strain evidence="6">NZE10 / CBS 128990</strain>
    </source>
</reference>
<dbReference type="HOGENOM" id="CLU_042538_2_1_1"/>
<dbReference type="SFLD" id="SFLDG01020">
    <property type="entry name" value="Terpene_Cyclase_Like_2"/>
    <property type="match status" value="1"/>
</dbReference>
<dbReference type="InterPro" id="IPR008949">
    <property type="entry name" value="Isoprenoid_synthase_dom_sf"/>
</dbReference>
<gene>
    <name evidence="5" type="ORF">DOTSEDRAFT_82994</name>
</gene>
<dbReference type="OrthoDB" id="2861623at2759"/>
<dbReference type="SUPFAM" id="SSF48576">
    <property type="entry name" value="Terpenoid synthases"/>
    <property type="match status" value="1"/>
</dbReference>
<name>M2Y1E3_DOTSN</name>
<dbReference type="STRING" id="675120.M2Y1E3"/>
<dbReference type="OMA" id="WSFRSER"/>
<dbReference type="Proteomes" id="UP000016933">
    <property type="component" value="Unassembled WGS sequence"/>
</dbReference>
<reference evidence="5 6" key="2">
    <citation type="journal article" date="2012" name="PLoS Pathog.">
        <title>Diverse lifestyles and strategies of plant pathogenesis encoded in the genomes of eighteen Dothideomycetes fungi.</title>
        <authorList>
            <person name="Ohm R.A."/>
            <person name="Feau N."/>
            <person name="Henrissat B."/>
            <person name="Schoch C.L."/>
            <person name="Horwitz B.A."/>
            <person name="Barry K.W."/>
            <person name="Condon B.J."/>
            <person name="Copeland A.C."/>
            <person name="Dhillon B."/>
            <person name="Glaser F."/>
            <person name="Hesse C.N."/>
            <person name="Kosti I."/>
            <person name="LaButti K."/>
            <person name="Lindquist E.A."/>
            <person name="Lucas S."/>
            <person name="Salamov A.A."/>
            <person name="Bradshaw R.E."/>
            <person name="Ciuffetti L."/>
            <person name="Hamelin R.C."/>
            <person name="Kema G.H.J."/>
            <person name="Lawrence C."/>
            <person name="Scott J.A."/>
            <person name="Spatafora J.W."/>
            <person name="Turgeon B.G."/>
            <person name="de Wit P.J.G.M."/>
            <person name="Zhong S."/>
            <person name="Goodwin S.B."/>
            <person name="Grigoriev I.V."/>
        </authorList>
    </citation>
    <scope>NUCLEOTIDE SEQUENCE [LARGE SCALE GENOMIC DNA]</scope>
    <source>
        <strain evidence="6">NZE10 / CBS 128990</strain>
    </source>
</reference>
<dbReference type="EMBL" id="KB446545">
    <property type="protein sequence ID" value="EME39124.1"/>
    <property type="molecule type" value="Genomic_DNA"/>
</dbReference>
<accession>M2Y1E3</accession>
<dbReference type="SFLD" id="SFLDS00005">
    <property type="entry name" value="Isoprenoid_Synthase_Type_I"/>
    <property type="match status" value="1"/>
</dbReference>
<organism evidence="5 6">
    <name type="scientific">Dothistroma septosporum (strain NZE10 / CBS 128990)</name>
    <name type="common">Red band needle blight fungus</name>
    <name type="synonym">Mycosphaerella pini</name>
    <dbReference type="NCBI Taxonomy" id="675120"/>
    <lineage>
        <taxon>Eukaryota</taxon>
        <taxon>Fungi</taxon>
        <taxon>Dikarya</taxon>
        <taxon>Ascomycota</taxon>
        <taxon>Pezizomycotina</taxon>
        <taxon>Dothideomycetes</taxon>
        <taxon>Dothideomycetidae</taxon>
        <taxon>Mycosphaerellales</taxon>
        <taxon>Mycosphaerellaceae</taxon>
        <taxon>Dothistroma</taxon>
    </lineage>
</organism>
<dbReference type="Gene3D" id="1.10.600.10">
    <property type="entry name" value="Farnesyl Diphosphate Synthase"/>
    <property type="match status" value="1"/>
</dbReference>
<dbReference type="eggNOG" id="ENOG502S2X0">
    <property type="taxonomic scope" value="Eukaryota"/>
</dbReference>
<sequence length="386" mass="44248">MSGTTDTISTPSVVEAPSDRIIVTIPDLFVSFIRHDPAVRKDCEEQKAASCQWLSDRLQMDEKATRKLEAGDFTWFAAVYLPHADPQRFRLVSDWTNLIFYYDDLFDNGLLKSDPVRTRDTVDRLFRAIDGDITPADPDTAGLDYVDQVQAAHDDFWLRFRALASPSQRRHYRRTMVKFLRGAVQQVQDCSEEYGRSIDEIMERRRDSVGMDPCFAMICFAYDLDIPDEVLENESIAELEALCCELGGLQNDVVSYRKEEVSQRACSFSPDDFLTSQQEEDVNHNILAVCRMNGMAIQEAHDYIGDLIGLRIHRMNALIDGLPYWGAGVNEQVAMYVQAIKDMIVANVHWSFRSQRYFGLGNREVRETRVVDLLIEPPYMRRGRGD</sequence>